<organism evidence="3 4">
    <name type="scientific">Ceutorhynchus assimilis</name>
    <name type="common">cabbage seed weevil</name>
    <dbReference type="NCBI Taxonomy" id="467358"/>
    <lineage>
        <taxon>Eukaryota</taxon>
        <taxon>Metazoa</taxon>
        <taxon>Ecdysozoa</taxon>
        <taxon>Arthropoda</taxon>
        <taxon>Hexapoda</taxon>
        <taxon>Insecta</taxon>
        <taxon>Pterygota</taxon>
        <taxon>Neoptera</taxon>
        <taxon>Endopterygota</taxon>
        <taxon>Coleoptera</taxon>
        <taxon>Polyphaga</taxon>
        <taxon>Cucujiformia</taxon>
        <taxon>Curculionidae</taxon>
        <taxon>Ceutorhynchinae</taxon>
        <taxon>Ceutorhynchus</taxon>
    </lineage>
</organism>
<feature type="transmembrane region" description="Helical" evidence="2">
    <location>
        <begin position="31"/>
        <end position="53"/>
    </location>
</feature>
<evidence type="ECO:0000256" key="1">
    <source>
        <dbReference type="SAM" id="MobiDB-lite"/>
    </source>
</evidence>
<sequence length="239" mass="26110">MENNLKFGFILLYVISTVSSTTWVIQGPRALFGLAGSASASASSPSTTASYIADLRRKDSKAAQLQEEKSLVGLEPLSEEVNKSNEEANNNEASPSLLQKKIGKVLAKLRLIAQIKNAYHYKPEEHEHESNITLTSQENTTEENQTESKANIQQIPSAAYGVPLNDEDQPEKIQIEINDKLENDFKHESDKIKEPNRLSTIGVFFAEILGSIVGLTYGAFAQITSANQNPVTASSSEGL</sequence>
<dbReference type="AlphaFoldDB" id="A0A9N9MPW5"/>
<reference evidence="3" key="1">
    <citation type="submission" date="2022-01" db="EMBL/GenBank/DDBJ databases">
        <authorList>
            <person name="King R."/>
        </authorList>
    </citation>
    <scope>NUCLEOTIDE SEQUENCE</scope>
</reference>
<keyword evidence="2" id="KW-0472">Membrane</keyword>
<name>A0A9N9MPW5_9CUCU</name>
<proteinExistence type="predicted"/>
<keyword evidence="2" id="KW-1133">Transmembrane helix</keyword>
<evidence type="ECO:0000313" key="4">
    <source>
        <dbReference type="Proteomes" id="UP001152799"/>
    </source>
</evidence>
<keyword evidence="2" id="KW-0812">Transmembrane</keyword>
<evidence type="ECO:0000256" key="2">
    <source>
        <dbReference type="SAM" id="Phobius"/>
    </source>
</evidence>
<dbReference type="Proteomes" id="UP001152799">
    <property type="component" value="Chromosome 4"/>
</dbReference>
<dbReference type="EMBL" id="OU892280">
    <property type="protein sequence ID" value="CAG9767641.1"/>
    <property type="molecule type" value="Genomic_DNA"/>
</dbReference>
<keyword evidence="4" id="KW-1185">Reference proteome</keyword>
<feature type="region of interest" description="Disordered" evidence="1">
    <location>
        <begin position="122"/>
        <end position="153"/>
    </location>
</feature>
<feature type="transmembrane region" description="Helical" evidence="2">
    <location>
        <begin position="7"/>
        <end position="25"/>
    </location>
</feature>
<feature type="transmembrane region" description="Helical" evidence="2">
    <location>
        <begin position="201"/>
        <end position="220"/>
    </location>
</feature>
<protein>
    <submittedName>
        <fullName evidence="3">Uncharacterized protein</fullName>
    </submittedName>
</protein>
<dbReference type="OrthoDB" id="6764443at2759"/>
<accession>A0A9N9MPW5</accession>
<evidence type="ECO:0000313" key="3">
    <source>
        <dbReference type="EMBL" id="CAG9767641.1"/>
    </source>
</evidence>
<gene>
    <name evidence="3" type="ORF">CEUTPL_LOCUS8201</name>
</gene>
<feature type="region of interest" description="Disordered" evidence="1">
    <location>
        <begin position="76"/>
        <end position="95"/>
    </location>
</feature>